<organism evidence="1 2">
    <name type="scientific">Nocardiopsis lambiniae</name>
    <dbReference type="NCBI Taxonomy" id="3075539"/>
    <lineage>
        <taxon>Bacteria</taxon>
        <taxon>Bacillati</taxon>
        <taxon>Actinomycetota</taxon>
        <taxon>Actinomycetes</taxon>
        <taxon>Streptosporangiales</taxon>
        <taxon>Nocardiopsidaceae</taxon>
        <taxon>Nocardiopsis</taxon>
    </lineage>
</organism>
<name>A0ABU2MA37_9ACTN</name>
<reference evidence="2" key="1">
    <citation type="submission" date="2023-07" db="EMBL/GenBank/DDBJ databases">
        <title>30 novel species of actinomycetes from the DSMZ collection.</title>
        <authorList>
            <person name="Nouioui I."/>
        </authorList>
    </citation>
    <scope>NUCLEOTIDE SEQUENCE [LARGE SCALE GENOMIC DNA]</scope>
    <source>
        <strain evidence="2">DSM 44743</strain>
    </source>
</reference>
<dbReference type="RefSeq" id="WP_311512179.1">
    <property type="nucleotide sequence ID" value="NZ_JAVREP010000008.1"/>
</dbReference>
<comment type="caution">
    <text evidence="1">The sequence shown here is derived from an EMBL/GenBank/DDBJ whole genome shotgun (WGS) entry which is preliminary data.</text>
</comment>
<sequence>MPITDAAGAHAYLAGMYRDAYFPDHLVDKGRAILVALRERIETERPADLPALYVLTNAAAEEFNALQEEFWAADSEIETAARDDIALSFEHVMAACGFADADPEEALAERDW</sequence>
<protein>
    <submittedName>
        <fullName evidence="1">DUF5713 family protein</fullName>
    </submittedName>
</protein>
<evidence type="ECO:0000313" key="2">
    <source>
        <dbReference type="Proteomes" id="UP001183390"/>
    </source>
</evidence>
<gene>
    <name evidence="1" type="ORF">RM479_14040</name>
</gene>
<dbReference type="Proteomes" id="UP001183390">
    <property type="component" value="Unassembled WGS sequence"/>
</dbReference>
<dbReference type="Pfam" id="PF18977">
    <property type="entry name" value="DUF5713"/>
    <property type="match status" value="1"/>
</dbReference>
<accession>A0ABU2MA37</accession>
<evidence type="ECO:0000313" key="1">
    <source>
        <dbReference type="EMBL" id="MDT0329536.1"/>
    </source>
</evidence>
<dbReference type="InterPro" id="IPR043767">
    <property type="entry name" value="DUF5713"/>
</dbReference>
<proteinExistence type="predicted"/>
<keyword evidence="2" id="KW-1185">Reference proteome</keyword>
<dbReference type="EMBL" id="JAVREP010000008">
    <property type="protein sequence ID" value="MDT0329536.1"/>
    <property type="molecule type" value="Genomic_DNA"/>
</dbReference>